<dbReference type="OrthoDB" id="201752at2759"/>
<evidence type="ECO:0000259" key="2">
    <source>
        <dbReference type="Pfam" id="PF05282"/>
    </source>
</evidence>
<dbReference type="Pfam" id="PF20981">
    <property type="entry name" value="AAR2_1st"/>
    <property type="match status" value="1"/>
</dbReference>
<dbReference type="CDD" id="cd13778">
    <property type="entry name" value="Aar2_C"/>
    <property type="match status" value="1"/>
</dbReference>
<keyword evidence="5" id="KW-1185">Reference proteome</keyword>
<organism evidence="4 5">
    <name type="scientific">Populus tomentosa</name>
    <name type="common">Chinese white poplar</name>
    <dbReference type="NCBI Taxonomy" id="118781"/>
    <lineage>
        <taxon>Eukaryota</taxon>
        <taxon>Viridiplantae</taxon>
        <taxon>Streptophyta</taxon>
        <taxon>Embryophyta</taxon>
        <taxon>Tracheophyta</taxon>
        <taxon>Spermatophyta</taxon>
        <taxon>Magnoliopsida</taxon>
        <taxon>eudicotyledons</taxon>
        <taxon>Gunneridae</taxon>
        <taxon>Pentapetalae</taxon>
        <taxon>rosids</taxon>
        <taxon>fabids</taxon>
        <taxon>Malpighiales</taxon>
        <taxon>Salicaceae</taxon>
        <taxon>Saliceae</taxon>
        <taxon>Populus</taxon>
    </lineage>
</organism>
<protein>
    <recommendedName>
        <fullName evidence="6">AAR2 protein family</fullName>
    </recommendedName>
</protein>
<evidence type="ECO:0000313" key="4">
    <source>
        <dbReference type="EMBL" id="KAG6743193.1"/>
    </source>
</evidence>
<proteinExistence type="inferred from homology"/>
<evidence type="ECO:0000259" key="3">
    <source>
        <dbReference type="Pfam" id="PF20981"/>
    </source>
</evidence>
<dbReference type="Pfam" id="PF05282">
    <property type="entry name" value="AAR2"/>
    <property type="match status" value="1"/>
</dbReference>
<evidence type="ECO:0000256" key="1">
    <source>
        <dbReference type="ARBA" id="ARBA00006281"/>
    </source>
</evidence>
<comment type="caution">
    <text evidence="4">The sequence shown here is derived from an EMBL/GenBank/DDBJ whole genome shotgun (WGS) entry which is preliminary data.</text>
</comment>
<dbReference type="GO" id="GO:0000244">
    <property type="term" value="P:spliceosomal tri-snRNP complex assembly"/>
    <property type="evidence" value="ECO:0007669"/>
    <property type="project" value="TreeGrafter"/>
</dbReference>
<dbReference type="AlphaFoldDB" id="A0A8X7Y712"/>
<dbReference type="PANTHER" id="PTHR12689">
    <property type="entry name" value="A1 CISTRON SPLICING FACTOR AAR2-RELATED"/>
    <property type="match status" value="1"/>
</dbReference>
<dbReference type="CDD" id="cd13777">
    <property type="entry name" value="Aar2_N"/>
    <property type="match status" value="1"/>
</dbReference>
<dbReference type="PANTHER" id="PTHR12689:SF4">
    <property type="entry name" value="PROTEIN AAR2 HOMOLOG"/>
    <property type="match status" value="1"/>
</dbReference>
<dbReference type="Proteomes" id="UP000886885">
    <property type="component" value="Chromosome 17A"/>
</dbReference>
<gene>
    <name evidence="4" type="ORF">POTOM_054141</name>
</gene>
<dbReference type="InterPro" id="IPR033647">
    <property type="entry name" value="Aar2_N"/>
</dbReference>
<dbReference type="EMBL" id="JAAWWB010000033">
    <property type="protein sequence ID" value="KAG6743193.1"/>
    <property type="molecule type" value="Genomic_DNA"/>
</dbReference>
<accession>A0A8X7Y712</accession>
<name>A0A8X7Y712_POPTO</name>
<sequence length="447" mass="50698">MDPETALELVKQGATLLLLDVPQYTLVGIDTQMFTVGPAFKGIKMIPPGPHFVYYSSSSKDGKQFSPIVGFFVDAAPSEVIVRKWNQQEERLVKVPEDEVSWDMKTLDKTRQVIQEAGPRKSEERFCQAVKSLEFDRYLGPYNLSQYGEWKRLSSYLTKTIIKRIEPIGGEITVACESEMDKNSPKTSIERALDAQLGTGKFQASTSVDQSKKRGCYYTTIPRVIKRRGMEGKELTSLNLDKTELLESVLIKDYGGSEDLLLGELQFAYIAFLMGQSLEAFFQWKSLVSLLLSCIEAPFRTRSHLFTKFIKVIFYQLKYGLQKDRKESNGAGIAVSSLLDESWFSADSFLHRLCKDFFLLMQDATVVDGDLLTWTRKLKELLENILGWEFQQNSAVDGIYFEEDDEVSLYVYEHFVSLSLSLTFLPVQFAPVVEMLDESSFNGVPAA</sequence>
<reference evidence="4" key="1">
    <citation type="journal article" date="2020" name="bioRxiv">
        <title>Hybrid origin of Populus tomentosa Carr. identified through genome sequencing and phylogenomic analysis.</title>
        <authorList>
            <person name="An X."/>
            <person name="Gao K."/>
            <person name="Chen Z."/>
            <person name="Li J."/>
            <person name="Yang X."/>
            <person name="Yang X."/>
            <person name="Zhou J."/>
            <person name="Guo T."/>
            <person name="Zhao T."/>
            <person name="Huang S."/>
            <person name="Miao D."/>
            <person name="Khan W.U."/>
            <person name="Rao P."/>
            <person name="Ye M."/>
            <person name="Lei B."/>
            <person name="Liao W."/>
            <person name="Wang J."/>
            <person name="Ji L."/>
            <person name="Li Y."/>
            <person name="Guo B."/>
            <person name="Mustafa N.S."/>
            <person name="Li S."/>
            <person name="Yun Q."/>
            <person name="Keller S.R."/>
            <person name="Mao J."/>
            <person name="Zhang R."/>
            <person name="Strauss S.H."/>
        </authorList>
    </citation>
    <scope>NUCLEOTIDE SEQUENCE</scope>
    <source>
        <strain evidence="4">GM15</strain>
        <tissue evidence="4">Leaf</tissue>
    </source>
</reference>
<dbReference type="InterPro" id="IPR033648">
    <property type="entry name" value="AAR2_C"/>
</dbReference>
<feature type="domain" description="AAR2 N-terminal" evidence="3">
    <location>
        <begin position="12"/>
        <end position="167"/>
    </location>
</feature>
<evidence type="ECO:0000313" key="5">
    <source>
        <dbReference type="Proteomes" id="UP000886885"/>
    </source>
</evidence>
<comment type="similarity">
    <text evidence="1">Belongs to the AAR2 family.</text>
</comment>
<evidence type="ECO:0008006" key="6">
    <source>
        <dbReference type="Google" id="ProtNLM"/>
    </source>
</evidence>
<dbReference type="InterPro" id="IPR007946">
    <property type="entry name" value="AAR2"/>
</dbReference>
<feature type="domain" description="AAR2 C-terminal" evidence="2">
    <location>
        <begin position="218"/>
        <end position="391"/>
    </location>
</feature>
<dbReference type="FunFam" id="1.25.40.550:FF:000002">
    <property type="entry name" value="AAR2 protein family"/>
    <property type="match status" value="1"/>
</dbReference>